<reference evidence="3 4" key="1">
    <citation type="journal article" date="2012" name="Nat. Genet.">
        <title>The yak genome and adaptation to life at high altitude.</title>
        <authorList>
            <person name="Qiu Q."/>
            <person name="Zhang G."/>
            <person name="Ma T."/>
            <person name="Qian W."/>
            <person name="Wang J."/>
            <person name="Ye Z."/>
            <person name="Cao C."/>
            <person name="Hu Q."/>
            <person name="Kim J."/>
            <person name="Larkin D.M."/>
            <person name="Auvil L."/>
            <person name="Capitanu B."/>
            <person name="Ma J."/>
            <person name="Lewin H.A."/>
            <person name="Qian X."/>
            <person name="Lang Y."/>
            <person name="Zhou R."/>
            <person name="Wang L."/>
            <person name="Wang K."/>
            <person name="Xia J."/>
            <person name="Liao S."/>
            <person name="Pan S."/>
            <person name="Lu X."/>
            <person name="Hou H."/>
            <person name="Wang Y."/>
            <person name="Zang X."/>
            <person name="Yin Y."/>
            <person name="Ma H."/>
            <person name="Zhang J."/>
            <person name="Wang Z."/>
            <person name="Zhang Y."/>
            <person name="Zhang D."/>
            <person name="Yonezawa T."/>
            <person name="Hasegawa M."/>
            <person name="Zhong Y."/>
            <person name="Liu W."/>
            <person name="Zhang Y."/>
            <person name="Huang Z."/>
            <person name="Zhang S."/>
            <person name="Long R."/>
            <person name="Yang H."/>
            <person name="Wang J."/>
            <person name="Lenstra J.A."/>
            <person name="Cooper D.N."/>
            <person name="Wu Y."/>
            <person name="Wang J."/>
            <person name="Shi P."/>
            <person name="Wang J."/>
            <person name="Liu J."/>
        </authorList>
    </citation>
    <scope>NUCLEOTIDE SEQUENCE [LARGE SCALE GENOMIC DNA]</scope>
    <source>
        <strain evidence="4">yakQH1</strain>
    </source>
</reference>
<feature type="non-terminal residue" evidence="3">
    <location>
        <position position="1"/>
    </location>
</feature>
<dbReference type="Proteomes" id="UP000011080">
    <property type="component" value="Unassembled WGS sequence"/>
</dbReference>
<organism evidence="3 4">
    <name type="scientific">Bos mutus</name>
    <name type="common">wild yak</name>
    <dbReference type="NCBI Taxonomy" id="72004"/>
    <lineage>
        <taxon>Eukaryota</taxon>
        <taxon>Metazoa</taxon>
        <taxon>Chordata</taxon>
        <taxon>Craniata</taxon>
        <taxon>Vertebrata</taxon>
        <taxon>Euteleostomi</taxon>
        <taxon>Mammalia</taxon>
        <taxon>Eutheria</taxon>
        <taxon>Laurasiatheria</taxon>
        <taxon>Artiodactyla</taxon>
        <taxon>Ruminantia</taxon>
        <taxon>Pecora</taxon>
        <taxon>Bovidae</taxon>
        <taxon>Bovinae</taxon>
        <taxon>Bos</taxon>
    </lineage>
</organism>
<gene>
    <name evidence="3" type="ORF">M91_03925</name>
</gene>
<name>L8IT10_9CETA</name>
<dbReference type="SMART" id="SM01373">
    <property type="entry name" value="MAGE"/>
    <property type="match status" value="2"/>
</dbReference>
<evidence type="ECO:0000256" key="1">
    <source>
        <dbReference type="SAM" id="MobiDB-lite"/>
    </source>
</evidence>
<evidence type="ECO:0000313" key="3">
    <source>
        <dbReference type="EMBL" id="ELR58619.1"/>
    </source>
</evidence>
<dbReference type="Pfam" id="PF01454">
    <property type="entry name" value="MAGE"/>
    <property type="match status" value="2"/>
</dbReference>
<evidence type="ECO:0000259" key="2">
    <source>
        <dbReference type="PROSITE" id="PS50838"/>
    </source>
</evidence>
<feature type="region of interest" description="Disordered" evidence="1">
    <location>
        <begin position="450"/>
        <end position="472"/>
    </location>
</feature>
<dbReference type="Gene3D" id="1.10.10.1210">
    <property type="entry name" value="MAGE homology domain, winged helix WH2 motif"/>
    <property type="match status" value="2"/>
</dbReference>
<protein>
    <recommendedName>
        <fullName evidence="2">MAGE domain-containing protein</fullName>
    </recommendedName>
</protein>
<dbReference type="InterPro" id="IPR037445">
    <property type="entry name" value="MAGE"/>
</dbReference>
<feature type="domain" description="MAGE" evidence="2">
    <location>
        <begin position="264"/>
        <end position="462"/>
    </location>
</feature>
<proteinExistence type="predicted"/>
<dbReference type="FunFam" id="1.10.10.1210:FF:000001">
    <property type="entry name" value="melanoma-associated antigen D1"/>
    <property type="match status" value="2"/>
</dbReference>
<sequence>NSPGTSEAVPGTSEAVQGSSEAVSGTSEAVPDFMNVPMDALDSKIAVLVNFLLLKYRMKEPVTKADMLQVVNNDCEVHFPEILLRASERIEMLFGLDLKEVDPTNHCYGIFITSGLTYDGMMHGEAGVPKVGILILILGVIFMKGNCATEEEVWEVLNVTGLYPGKKHFIFGEPKQLITEDFVREGYLEFRQVASADPAQSEFLWGPRAHAETTKMKVLKFIAKVHGTDPSSFPSQYEEALQDEKEKAQARISAKGLRHSKDPLNEEVALLVDFLLLKYQMKQPVTKADMMKVFICKCEVHFPDILQRASECIRILFGLDLKEVDPTNHCYVLLIQLGLTYDGMMHGEAGVPKTGILILILAVIFMKGNCATEEEVLEVLNVTRMCSGRKYFFFGELKQLLSDFVREGYLEFQHVVNADRWQSEFLWGPRAYAETTKMKILEFLAKVNGTDPSSFPSQYEEALEDEKEKAQA</sequence>
<dbReference type="Gene3D" id="1.10.10.1200">
    <property type="entry name" value="MAGE homology domain, winged helix WH1 motif"/>
    <property type="match status" value="2"/>
</dbReference>
<evidence type="ECO:0000313" key="4">
    <source>
        <dbReference type="Proteomes" id="UP000011080"/>
    </source>
</evidence>
<dbReference type="STRING" id="72004.ENSBMUP00000028063"/>
<dbReference type="PROSITE" id="PS50838">
    <property type="entry name" value="MAGE"/>
    <property type="match status" value="2"/>
</dbReference>
<dbReference type="FunFam" id="1.10.10.1200:FF:000007">
    <property type="entry name" value="Melanoma-associated antigen C2"/>
    <property type="match status" value="2"/>
</dbReference>
<feature type="region of interest" description="Disordered" evidence="1">
    <location>
        <begin position="1"/>
        <end position="24"/>
    </location>
</feature>
<dbReference type="GO" id="GO:0000122">
    <property type="term" value="P:negative regulation of transcription by RNA polymerase II"/>
    <property type="evidence" value="ECO:0007669"/>
    <property type="project" value="TreeGrafter"/>
</dbReference>
<dbReference type="InterPro" id="IPR041898">
    <property type="entry name" value="MAGE_WH1"/>
</dbReference>
<dbReference type="AlphaFoldDB" id="L8IT10"/>
<dbReference type="PANTHER" id="PTHR11736">
    <property type="entry name" value="MELANOMA-ASSOCIATED ANTIGEN MAGE ANTIGEN"/>
    <property type="match status" value="1"/>
</dbReference>
<accession>L8IT10</accession>
<dbReference type="PANTHER" id="PTHR11736:SF145">
    <property type="entry name" value="MELANOMA-ASSOCIATED ANTIGEN B16"/>
    <property type="match status" value="1"/>
</dbReference>
<dbReference type="InterPro" id="IPR002190">
    <property type="entry name" value="MHD_dom"/>
</dbReference>
<dbReference type="GO" id="GO:0005634">
    <property type="term" value="C:nucleus"/>
    <property type="evidence" value="ECO:0007669"/>
    <property type="project" value="TreeGrafter"/>
</dbReference>
<dbReference type="InterPro" id="IPR041899">
    <property type="entry name" value="MAGE_WH2"/>
</dbReference>
<feature type="compositionally biased region" description="Polar residues" evidence="1">
    <location>
        <begin position="14"/>
        <end position="24"/>
    </location>
</feature>
<dbReference type="EMBL" id="JH880817">
    <property type="protein sequence ID" value="ELR58619.1"/>
    <property type="molecule type" value="Genomic_DNA"/>
</dbReference>
<feature type="domain" description="MAGE" evidence="2">
    <location>
        <begin position="41"/>
        <end position="240"/>
    </location>
</feature>
<feature type="non-terminal residue" evidence="3">
    <location>
        <position position="472"/>
    </location>
</feature>